<dbReference type="SUPFAM" id="SSF49417">
    <property type="entry name" value="p53-like transcription factors"/>
    <property type="match status" value="1"/>
</dbReference>
<reference evidence="9" key="1">
    <citation type="submission" date="2022-10" db="EMBL/GenBank/DDBJ databases">
        <title>Genome assembly of Pristionchus species.</title>
        <authorList>
            <person name="Yoshida K."/>
            <person name="Sommer R.J."/>
        </authorList>
    </citation>
    <scope>NUCLEOTIDE SEQUENCE [LARGE SCALE GENOMIC DNA]</scope>
    <source>
        <strain evidence="9">RS5460</strain>
    </source>
</reference>
<feature type="non-terminal residue" evidence="8">
    <location>
        <position position="163"/>
    </location>
</feature>
<gene>
    <name evidence="8" type="ORF">PMAYCL1PPCAC_12336</name>
</gene>
<comment type="caution">
    <text evidence="5">Lacks conserved residue(s) required for the propagation of feature annotation.</text>
</comment>
<dbReference type="PANTHER" id="PTHR11267">
    <property type="entry name" value="T-BOX PROTEIN-RELATED"/>
    <property type="match status" value="1"/>
</dbReference>
<keyword evidence="9" id="KW-1185">Reference proteome</keyword>
<keyword evidence="3" id="KW-0804">Transcription</keyword>
<dbReference type="Pfam" id="PF00907">
    <property type="entry name" value="T-box"/>
    <property type="match status" value="1"/>
</dbReference>
<feature type="compositionally biased region" description="Low complexity" evidence="6">
    <location>
        <begin position="85"/>
        <end position="96"/>
    </location>
</feature>
<dbReference type="PRINTS" id="PR00937">
    <property type="entry name" value="TBOX"/>
</dbReference>
<evidence type="ECO:0000256" key="4">
    <source>
        <dbReference type="ARBA" id="ARBA00023242"/>
    </source>
</evidence>
<feature type="domain" description="T-box" evidence="7">
    <location>
        <begin position="1"/>
        <end position="82"/>
    </location>
</feature>
<dbReference type="GO" id="GO:0045893">
    <property type="term" value="P:positive regulation of DNA-templated transcription"/>
    <property type="evidence" value="ECO:0007669"/>
    <property type="project" value="InterPro"/>
</dbReference>
<dbReference type="InterPro" id="IPR001699">
    <property type="entry name" value="TF_T-box"/>
</dbReference>
<dbReference type="GO" id="GO:0000981">
    <property type="term" value="F:DNA-binding transcription factor activity, RNA polymerase II-specific"/>
    <property type="evidence" value="ECO:0007669"/>
    <property type="project" value="TreeGrafter"/>
</dbReference>
<dbReference type="InterPro" id="IPR008967">
    <property type="entry name" value="p53-like_TF_DNA-bd_sf"/>
</dbReference>
<dbReference type="AlphaFoldDB" id="A0AAN5CGU1"/>
<evidence type="ECO:0000256" key="6">
    <source>
        <dbReference type="SAM" id="MobiDB-lite"/>
    </source>
</evidence>
<name>A0AAN5CGU1_9BILA</name>
<dbReference type="InterPro" id="IPR046360">
    <property type="entry name" value="T-box_DNA-bd"/>
</dbReference>
<proteinExistence type="predicted"/>
<evidence type="ECO:0000259" key="7">
    <source>
        <dbReference type="PROSITE" id="PS50252"/>
    </source>
</evidence>
<evidence type="ECO:0000256" key="5">
    <source>
        <dbReference type="PROSITE-ProRule" id="PRU00201"/>
    </source>
</evidence>
<sequence>MRRPVQFHHFKLTNNPDEQEKHMVFVQSLHKYTPVVEISEYISPDLHRPLRMATFVVVTAYQNEAIKKLKVDNNPFAAGLRQKSRSPNTSSSSESDSCNRKRPSSSPLTSPSLPPPSAFFPHHIDLPFLQYPTIPPSLPSHPLVQYNEMVPNFYAPIPFCPFP</sequence>
<keyword evidence="2 5" id="KW-0238">DNA-binding</keyword>
<dbReference type="GO" id="GO:0005634">
    <property type="term" value="C:nucleus"/>
    <property type="evidence" value="ECO:0007669"/>
    <property type="project" value="UniProtKB-SubCell"/>
</dbReference>
<keyword evidence="4 5" id="KW-0539">Nucleus</keyword>
<dbReference type="GO" id="GO:0001708">
    <property type="term" value="P:cell fate specification"/>
    <property type="evidence" value="ECO:0007669"/>
    <property type="project" value="TreeGrafter"/>
</dbReference>
<evidence type="ECO:0000256" key="3">
    <source>
        <dbReference type="ARBA" id="ARBA00023163"/>
    </source>
</evidence>
<dbReference type="PROSITE" id="PS50252">
    <property type="entry name" value="TBOX_3"/>
    <property type="match status" value="1"/>
</dbReference>
<evidence type="ECO:0000256" key="2">
    <source>
        <dbReference type="ARBA" id="ARBA00023125"/>
    </source>
</evidence>
<dbReference type="Gene3D" id="2.60.40.820">
    <property type="entry name" value="Transcription factor, T-box"/>
    <property type="match status" value="1"/>
</dbReference>
<dbReference type="GO" id="GO:0000978">
    <property type="term" value="F:RNA polymerase II cis-regulatory region sequence-specific DNA binding"/>
    <property type="evidence" value="ECO:0007669"/>
    <property type="project" value="InterPro"/>
</dbReference>
<feature type="region of interest" description="Disordered" evidence="6">
    <location>
        <begin position="77"/>
        <end position="112"/>
    </location>
</feature>
<evidence type="ECO:0000313" key="9">
    <source>
        <dbReference type="Proteomes" id="UP001328107"/>
    </source>
</evidence>
<dbReference type="GO" id="GO:0000785">
    <property type="term" value="C:chromatin"/>
    <property type="evidence" value="ECO:0007669"/>
    <property type="project" value="TreeGrafter"/>
</dbReference>
<keyword evidence="1" id="KW-0805">Transcription regulation</keyword>
<comment type="caution">
    <text evidence="8">The sequence shown here is derived from an EMBL/GenBank/DDBJ whole genome shotgun (WGS) entry which is preliminary data.</text>
</comment>
<protein>
    <recommendedName>
        <fullName evidence="7">T-box domain-containing protein</fullName>
    </recommendedName>
</protein>
<dbReference type="EMBL" id="BTRK01000003">
    <property type="protein sequence ID" value="GMR42141.1"/>
    <property type="molecule type" value="Genomic_DNA"/>
</dbReference>
<dbReference type="InterPro" id="IPR036960">
    <property type="entry name" value="T-box_sf"/>
</dbReference>
<evidence type="ECO:0000313" key="8">
    <source>
        <dbReference type="EMBL" id="GMR42141.1"/>
    </source>
</evidence>
<evidence type="ECO:0000256" key="1">
    <source>
        <dbReference type="ARBA" id="ARBA00023015"/>
    </source>
</evidence>
<organism evidence="8 9">
    <name type="scientific">Pristionchus mayeri</name>
    <dbReference type="NCBI Taxonomy" id="1317129"/>
    <lineage>
        <taxon>Eukaryota</taxon>
        <taxon>Metazoa</taxon>
        <taxon>Ecdysozoa</taxon>
        <taxon>Nematoda</taxon>
        <taxon>Chromadorea</taxon>
        <taxon>Rhabditida</taxon>
        <taxon>Rhabditina</taxon>
        <taxon>Diplogasteromorpha</taxon>
        <taxon>Diplogasteroidea</taxon>
        <taxon>Neodiplogasteridae</taxon>
        <taxon>Pristionchus</taxon>
    </lineage>
</organism>
<dbReference type="PANTHER" id="PTHR11267:SF204">
    <property type="entry name" value="SPADETAIL"/>
    <property type="match status" value="1"/>
</dbReference>
<comment type="subcellular location">
    <subcellularLocation>
        <location evidence="5">Nucleus</location>
    </subcellularLocation>
</comment>
<dbReference type="Proteomes" id="UP001328107">
    <property type="component" value="Unassembled WGS sequence"/>
</dbReference>
<accession>A0AAN5CGU1</accession>